<feature type="domain" description="DUF6603" evidence="2">
    <location>
        <begin position="633"/>
        <end position="1084"/>
    </location>
</feature>
<name>A0A439DZT3_9MYCO</name>
<dbReference type="InterPro" id="IPR046538">
    <property type="entry name" value="DUF6603"/>
</dbReference>
<accession>A0A439DZT3</accession>
<proteinExistence type="predicted"/>
<evidence type="ECO:0000259" key="2">
    <source>
        <dbReference type="Pfam" id="PF20248"/>
    </source>
</evidence>
<evidence type="ECO:0000313" key="3">
    <source>
        <dbReference type="EMBL" id="RWA23674.1"/>
    </source>
</evidence>
<gene>
    <name evidence="3" type="ORF">MELE44368_00300</name>
</gene>
<dbReference type="Proteomes" id="UP000287177">
    <property type="component" value="Unassembled WGS sequence"/>
</dbReference>
<dbReference type="RefSeq" id="WP_128106645.1">
    <property type="nucleotide sequence ID" value="NZ_ATDN01000001.1"/>
</dbReference>
<feature type="region of interest" description="Disordered" evidence="1">
    <location>
        <begin position="1248"/>
        <end position="1273"/>
    </location>
</feature>
<comment type="caution">
    <text evidence="3">The sequence shown here is derived from an EMBL/GenBank/DDBJ whole genome shotgun (WGS) entry which is preliminary data.</text>
</comment>
<reference evidence="3 4" key="1">
    <citation type="submission" date="2013-06" db="EMBL/GenBank/DDBJ databases">
        <title>The draft sequence of the Mycobacterium elephantis genome.</title>
        <authorList>
            <person name="Pettersson F.B."/>
            <person name="Das S."/>
            <person name="Dasgupta S."/>
            <person name="Bhattacharya A."/>
            <person name="Kirsebom L.A."/>
        </authorList>
    </citation>
    <scope>NUCLEOTIDE SEQUENCE [LARGE SCALE GENOMIC DNA]</scope>
    <source>
        <strain evidence="3 4">DSM 44368</strain>
    </source>
</reference>
<sequence length="1663" mass="174508">MADFSVALIELGKLIGFFDADGTDEGTVRWVWFGGPIQEAFKAIPAQRHRIGAMLRALLPDPVPEGGPFTGPQDDPDHEWQPVLIIDAINGGFGITWSMPVDDPLVVGIGAKASDIGGQPVSLTVLAKVLRIDAGTADHALGDVQFAGTFPVPDFLASGEIDGAITATQNPLEVSVDLTTEAATLPEPDARTMSYTSGQTSPEILGWDAARLAVFVLKAFIAQRAATGTEPFFERVLEHLFPMLGDPPDPIMPFPIVDEMGQPADFTDWSDSVLQGEDAAGPLTFLWHLRALLTGNEDPQFWPGSMFFPLVDGTPNGNPPTMADALDDQQYPPAAPGAGAWVGVLTDPPDAFTFVIDLWNAASQRCRIPIAKWDGSTLTRPPLQLNPLDLIGFGTPEIAFASGELALISHTVADGPLQGDFAIALALAQNQPPAIVLKTPPAFPDLSFPPDATTLAADLTSSIVTVASDGTEFEPLTNALAALVHDAITGQPASGPTLLAALVAIASQAVGGSGTDVVLPVDDVELTLDLAGTDHLTAGVAYGPVDSGGENPDLVIGKLSAGVDIVLGSDDRVLDGFHLGFENMRLGDRGSGGGIVASLIPDMREMPGFGLQLAYSASVEPPITLTGGGKIPIQRTVGPLEIAALLVDLREKSLAIGLDLGFELGPIVVAAYELGLEVRFDDGAVTPFLHGLGLAMDTDMIKLGGFFAAMETAQGQTDYVGGAVVSVAGYFELSAIGGYTQLPNVDPSLFIFASLVAPLGGPPWFFMTGVAGGFGFNRALPNPELMLDHPFLKVMRGELAVSGDAATALKELSVQFAAEEGQFWIAAGIQFISFGFINGRVVVAIAFGHKFSFSILGMASFSLEPIAYIEIGILTTVDEEKFVLRASLSPNSYILHPDIFSLQGDIALCAWYAPPHDGDFLFSIGGYHPEFKKPEHYPELVRVGAKATLYEFVHLSVEVFFACTPQALMAGAKAALWGEFMGIAAGCEVYVDVLITWDPFFLRAGLGVVLWFEFFGRHEIGVHLDIYTPEFGGTATIDLAIVSFEVAFGAEIAEPPAPAIHEFMGKQLALPATELPPATGLQQAGARVPAFNTADSPGLLRVEFLSGRVGVAPDEDAEQQEGTDPSAPVRLGPEWSFLVRTRLPLDPDDVPGDGDAFPSVVAGEVNLPLCRQLGLTSRFAVTSAALDDPEVSDAVGRSWITDFHPAATFGPSLLDTGQTGTQAAAKLDSATPSVPLVEGMMVDCGPEIPPAPALNASRSEKSTSSEAYPLPLGDEAPGPLIAVNDRFFFGATQLQATLPSGGSRRNSALTALRGRTRRPLTLNLKSAALLNTVKLSAGARFSVAGTAAAPIPRTSPPLSPARALELQPVSLRVLSIRSDHATPYRKLETVTPAVNFSERHLTDASGARGVIRTDVELPAGEAQRLEFGGGGAAAVALRMSGDQHVRTVAFDGGGGVLLDRHARGGGALKLPAGTTTAVLVGTGSAAAHATAGVDSDTTLLAVSPRSFVAPGCVVTTRTPLHTVVHALDGMPGAELFAGARSVDVAFRATKKAAVLVIRVVPLVERPGPAERQVRWRAIGARLRDLVPVVGADAVSLTMAVTADRAWRLEVDLGPEWRLDGIAVVPGGTDRLVAELRRGAGRDLVDDAIAPPDGLTKVNVEARA</sequence>
<evidence type="ECO:0000313" key="4">
    <source>
        <dbReference type="Proteomes" id="UP000287177"/>
    </source>
</evidence>
<evidence type="ECO:0000256" key="1">
    <source>
        <dbReference type="SAM" id="MobiDB-lite"/>
    </source>
</evidence>
<keyword evidence="4" id="KW-1185">Reference proteome</keyword>
<dbReference type="EMBL" id="ATDN01000001">
    <property type="protein sequence ID" value="RWA23674.1"/>
    <property type="molecule type" value="Genomic_DNA"/>
</dbReference>
<protein>
    <recommendedName>
        <fullName evidence="2">DUF6603 domain-containing protein</fullName>
    </recommendedName>
</protein>
<dbReference type="Pfam" id="PF20248">
    <property type="entry name" value="DUF6603"/>
    <property type="match status" value="1"/>
</dbReference>
<organism evidence="3 4">
    <name type="scientific">Mycolicibacterium elephantis DSM 44368</name>
    <dbReference type="NCBI Taxonomy" id="1335622"/>
    <lineage>
        <taxon>Bacteria</taxon>
        <taxon>Bacillati</taxon>
        <taxon>Actinomycetota</taxon>
        <taxon>Actinomycetes</taxon>
        <taxon>Mycobacteriales</taxon>
        <taxon>Mycobacteriaceae</taxon>
        <taxon>Mycolicibacterium</taxon>
    </lineage>
</organism>